<protein>
    <submittedName>
        <fullName evidence="2">ATP-grasp domain-containing protein</fullName>
    </submittedName>
</protein>
<reference evidence="2 3" key="1">
    <citation type="submission" date="2020-03" db="EMBL/GenBank/DDBJ databases">
        <title>Propioniciclava sp. nov., isolated from Hydrophilus acuminatus.</title>
        <authorList>
            <person name="Hyun D.-W."/>
            <person name="Bae J.-W."/>
        </authorList>
    </citation>
    <scope>NUCLEOTIDE SEQUENCE [LARGE SCALE GENOMIC DNA]</scope>
    <source>
        <strain evidence="2 3">HDW11</strain>
    </source>
</reference>
<accession>A0A6G7Y6U2</accession>
<evidence type="ECO:0000313" key="3">
    <source>
        <dbReference type="Proteomes" id="UP000501058"/>
    </source>
</evidence>
<keyword evidence="3" id="KW-1185">Reference proteome</keyword>
<dbReference type="AlphaFoldDB" id="A0A6G7Y6U2"/>
<dbReference type="InterPro" id="IPR025643">
    <property type="entry name" value="R2K_3"/>
</dbReference>
<evidence type="ECO:0000259" key="1">
    <source>
        <dbReference type="Pfam" id="PF14243"/>
    </source>
</evidence>
<proteinExistence type="predicted"/>
<dbReference type="EMBL" id="CP049865">
    <property type="protein sequence ID" value="QIK72503.1"/>
    <property type="molecule type" value="Genomic_DNA"/>
</dbReference>
<name>A0A6G7Y6U2_9ACTN</name>
<dbReference type="Pfam" id="PF14243">
    <property type="entry name" value="R2K_3"/>
    <property type="match status" value="1"/>
</dbReference>
<feature type="domain" description="ATP-grasp" evidence="1">
    <location>
        <begin position="130"/>
        <end position="292"/>
    </location>
</feature>
<gene>
    <name evidence="2" type="ORF">G7070_09780</name>
</gene>
<dbReference type="KEGG" id="prv:G7070_09780"/>
<sequence>MLLLVPADPLRGARPDPHWAREYEAALALGLDVALLDHDAAERGDAAAAVHRVPASADVVYRGWMLTAGQYAGVAGALAGRGARLRTSPDAFRAAHELPGWAPTFEGLTPDTAVADGFDRPAFEAALDRLGPGAAVLRDHVKSAKQDWETACFVPEASDRERAWRVAQNLIRIRGDHAVGGLVARRFEELTGPELRSWWVDGALVCIGAHPDEPDADTPGGKGVAACDESPRDPALVAFLEAIGVRVRGLGLPFVTVDLARGADRWWVIELGDGQVSDLRRDADPRVLLRALAE</sequence>
<dbReference type="Proteomes" id="UP000501058">
    <property type="component" value="Chromosome"/>
</dbReference>
<evidence type="ECO:0000313" key="2">
    <source>
        <dbReference type="EMBL" id="QIK72503.1"/>
    </source>
</evidence>
<dbReference type="RefSeq" id="WP_166233577.1">
    <property type="nucleotide sequence ID" value="NZ_CP049865.1"/>
</dbReference>
<organism evidence="2 3">
    <name type="scientific">Propioniciclava coleopterorum</name>
    <dbReference type="NCBI Taxonomy" id="2714937"/>
    <lineage>
        <taxon>Bacteria</taxon>
        <taxon>Bacillati</taxon>
        <taxon>Actinomycetota</taxon>
        <taxon>Actinomycetes</taxon>
        <taxon>Propionibacteriales</taxon>
        <taxon>Propionibacteriaceae</taxon>
        <taxon>Propioniciclava</taxon>
    </lineage>
</organism>